<sequence>MATGTTGDDSGYTDPTASDSSNQGWDDSDGPGMFPDETESGSDSYGSGSSDEHSSMDDSSDPSSSDDSSDPSSSEYDGDGYTEEEEAAGILMEMGRED</sequence>
<evidence type="ECO:0000256" key="1">
    <source>
        <dbReference type="SAM" id="MobiDB-lite"/>
    </source>
</evidence>
<dbReference type="EMBL" id="JAVRQU010000001">
    <property type="protein sequence ID" value="KAK5708142.1"/>
    <property type="molecule type" value="Genomic_DNA"/>
</dbReference>
<dbReference type="Proteomes" id="UP001310594">
    <property type="component" value="Unassembled WGS sequence"/>
</dbReference>
<feature type="compositionally biased region" description="Low complexity" evidence="1">
    <location>
        <begin position="61"/>
        <end position="75"/>
    </location>
</feature>
<dbReference type="AlphaFoldDB" id="A0AAN7VXP8"/>
<evidence type="ECO:0000313" key="2">
    <source>
        <dbReference type="EMBL" id="KAK5708142.1"/>
    </source>
</evidence>
<evidence type="ECO:0000313" key="3">
    <source>
        <dbReference type="Proteomes" id="UP001310594"/>
    </source>
</evidence>
<accession>A0AAN7VXP8</accession>
<protein>
    <submittedName>
        <fullName evidence="2">Uncharacterized protein</fullName>
    </submittedName>
</protein>
<reference evidence="2" key="1">
    <citation type="submission" date="2023-08" db="EMBL/GenBank/DDBJ databases">
        <title>Black Yeasts Isolated from many extreme environments.</title>
        <authorList>
            <person name="Coleine C."/>
            <person name="Stajich J.E."/>
            <person name="Selbmann L."/>
        </authorList>
    </citation>
    <scope>NUCLEOTIDE SEQUENCE</scope>
    <source>
        <strain evidence="2">CCFEE 5810</strain>
    </source>
</reference>
<comment type="caution">
    <text evidence="2">The sequence shown here is derived from an EMBL/GenBank/DDBJ whole genome shotgun (WGS) entry which is preliminary data.</text>
</comment>
<gene>
    <name evidence="2" type="ORF">LTR97_000682</name>
</gene>
<feature type="compositionally biased region" description="Low complexity" evidence="1">
    <location>
        <begin position="1"/>
        <end position="16"/>
    </location>
</feature>
<feature type="compositionally biased region" description="Acidic residues" evidence="1">
    <location>
        <begin position="76"/>
        <end position="87"/>
    </location>
</feature>
<organism evidence="2 3">
    <name type="scientific">Elasticomyces elasticus</name>
    <dbReference type="NCBI Taxonomy" id="574655"/>
    <lineage>
        <taxon>Eukaryota</taxon>
        <taxon>Fungi</taxon>
        <taxon>Dikarya</taxon>
        <taxon>Ascomycota</taxon>
        <taxon>Pezizomycotina</taxon>
        <taxon>Dothideomycetes</taxon>
        <taxon>Dothideomycetidae</taxon>
        <taxon>Mycosphaerellales</taxon>
        <taxon>Teratosphaeriaceae</taxon>
        <taxon>Elasticomyces</taxon>
    </lineage>
</organism>
<feature type="region of interest" description="Disordered" evidence="1">
    <location>
        <begin position="1"/>
        <end position="98"/>
    </location>
</feature>
<proteinExistence type="predicted"/>
<name>A0AAN7VXP8_9PEZI</name>